<dbReference type="PANTHER" id="PTHR48060">
    <property type="entry name" value="DNA DAMAGE-REPAIR/TOLERATION PROTEIN DRT100"/>
    <property type="match status" value="1"/>
</dbReference>
<proteinExistence type="predicted"/>
<evidence type="ECO:0000256" key="1">
    <source>
        <dbReference type="ARBA" id="ARBA00022729"/>
    </source>
</evidence>
<dbReference type="PANTHER" id="PTHR48060:SF17">
    <property type="entry name" value="LRR RECEPTOR-LIKE SERINE_THREONINE-PROTEIN KINASE IRK-RELATED"/>
    <property type="match status" value="1"/>
</dbReference>
<dbReference type="SUPFAM" id="SSF52058">
    <property type="entry name" value="L domain-like"/>
    <property type="match status" value="1"/>
</dbReference>
<evidence type="ECO:0000313" key="3">
    <source>
        <dbReference type="Proteomes" id="UP001642360"/>
    </source>
</evidence>
<feature type="non-terminal residue" evidence="2">
    <location>
        <position position="118"/>
    </location>
</feature>
<sequence>MESACCFWEGIECNETTAHVTKLSLDSTRNRRLGDWYFNASLFLPFKELRKLDLSNNQLVDWAANEGFERLSGLNKLEVLLLDENGYNNSILSSLGVLSPLKRLAISWNNLNGSIHLQ</sequence>
<gene>
    <name evidence="2" type="ORF">ILEXP_LOCUS13666</name>
</gene>
<evidence type="ECO:0008006" key="4">
    <source>
        <dbReference type="Google" id="ProtNLM"/>
    </source>
</evidence>
<keyword evidence="1" id="KW-0732">Signal</keyword>
<dbReference type="AlphaFoldDB" id="A0ABC8RLL5"/>
<name>A0ABC8RLL5_9AQUA</name>
<evidence type="ECO:0000313" key="2">
    <source>
        <dbReference type="EMBL" id="CAK9145849.1"/>
    </source>
</evidence>
<dbReference type="InterPro" id="IPR053211">
    <property type="entry name" value="DNA_repair-toleration"/>
</dbReference>
<dbReference type="EMBL" id="CAUOFW020001509">
    <property type="protein sequence ID" value="CAK9145849.1"/>
    <property type="molecule type" value="Genomic_DNA"/>
</dbReference>
<reference evidence="2 3" key="1">
    <citation type="submission" date="2024-02" db="EMBL/GenBank/DDBJ databases">
        <authorList>
            <person name="Vignale AGUSTIN F."/>
            <person name="Sosa J E."/>
            <person name="Modenutti C."/>
        </authorList>
    </citation>
    <scope>NUCLEOTIDE SEQUENCE [LARGE SCALE GENOMIC DNA]</scope>
</reference>
<dbReference type="InterPro" id="IPR001611">
    <property type="entry name" value="Leu-rich_rpt"/>
</dbReference>
<organism evidence="2 3">
    <name type="scientific">Ilex paraguariensis</name>
    <name type="common">yerba mate</name>
    <dbReference type="NCBI Taxonomy" id="185542"/>
    <lineage>
        <taxon>Eukaryota</taxon>
        <taxon>Viridiplantae</taxon>
        <taxon>Streptophyta</taxon>
        <taxon>Embryophyta</taxon>
        <taxon>Tracheophyta</taxon>
        <taxon>Spermatophyta</taxon>
        <taxon>Magnoliopsida</taxon>
        <taxon>eudicotyledons</taxon>
        <taxon>Gunneridae</taxon>
        <taxon>Pentapetalae</taxon>
        <taxon>asterids</taxon>
        <taxon>campanulids</taxon>
        <taxon>Aquifoliales</taxon>
        <taxon>Aquifoliaceae</taxon>
        <taxon>Ilex</taxon>
    </lineage>
</organism>
<dbReference type="Proteomes" id="UP001642360">
    <property type="component" value="Unassembled WGS sequence"/>
</dbReference>
<dbReference type="InterPro" id="IPR032675">
    <property type="entry name" value="LRR_dom_sf"/>
</dbReference>
<comment type="caution">
    <text evidence="2">The sequence shown here is derived from an EMBL/GenBank/DDBJ whole genome shotgun (WGS) entry which is preliminary data.</text>
</comment>
<keyword evidence="3" id="KW-1185">Reference proteome</keyword>
<dbReference type="PROSITE" id="PS51450">
    <property type="entry name" value="LRR"/>
    <property type="match status" value="1"/>
</dbReference>
<accession>A0ABC8RLL5</accession>
<protein>
    <recommendedName>
        <fullName evidence="4">Leucine-rich repeat-containing N-terminal plant-type domain-containing protein</fullName>
    </recommendedName>
</protein>
<dbReference type="Gene3D" id="3.80.10.10">
    <property type="entry name" value="Ribonuclease Inhibitor"/>
    <property type="match status" value="2"/>
</dbReference>